<accession>A0AA36IYT0</accession>
<dbReference type="Proteomes" id="UP001178507">
    <property type="component" value="Unassembled WGS sequence"/>
</dbReference>
<protein>
    <recommendedName>
        <fullName evidence="1">CBS domain-containing protein</fullName>
    </recommendedName>
</protein>
<dbReference type="SUPFAM" id="SSF54631">
    <property type="entry name" value="CBS-domain pair"/>
    <property type="match status" value="1"/>
</dbReference>
<gene>
    <name evidence="2" type="ORF">EVOR1521_LOCUS19812</name>
</gene>
<name>A0AA36IYT0_9DINO</name>
<dbReference type="AlphaFoldDB" id="A0AA36IYT0"/>
<feature type="domain" description="CBS" evidence="1">
    <location>
        <begin position="245"/>
        <end position="294"/>
    </location>
</feature>
<evidence type="ECO:0000259" key="1">
    <source>
        <dbReference type="Pfam" id="PF00571"/>
    </source>
</evidence>
<dbReference type="Pfam" id="PF00571">
    <property type="entry name" value="CBS"/>
    <property type="match status" value="1"/>
</dbReference>
<evidence type="ECO:0000313" key="3">
    <source>
        <dbReference type="Proteomes" id="UP001178507"/>
    </source>
</evidence>
<reference evidence="2" key="1">
    <citation type="submission" date="2023-08" db="EMBL/GenBank/DDBJ databases">
        <authorList>
            <person name="Chen Y."/>
            <person name="Shah S."/>
            <person name="Dougan E. K."/>
            <person name="Thang M."/>
            <person name="Chan C."/>
        </authorList>
    </citation>
    <scope>NUCLEOTIDE SEQUENCE</scope>
</reference>
<comment type="caution">
    <text evidence="2">The sequence shown here is derived from an EMBL/GenBank/DDBJ whole genome shotgun (WGS) entry which is preliminary data.</text>
</comment>
<organism evidence="2 3">
    <name type="scientific">Effrenium voratum</name>
    <dbReference type="NCBI Taxonomy" id="2562239"/>
    <lineage>
        <taxon>Eukaryota</taxon>
        <taxon>Sar</taxon>
        <taxon>Alveolata</taxon>
        <taxon>Dinophyceae</taxon>
        <taxon>Suessiales</taxon>
        <taxon>Symbiodiniaceae</taxon>
        <taxon>Effrenium</taxon>
    </lineage>
</organism>
<evidence type="ECO:0000313" key="2">
    <source>
        <dbReference type="EMBL" id="CAJ1395371.1"/>
    </source>
</evidence>
<dbReference type="InterPro" id="IPR000644">
    <property type="entry name" value="CBS_dom"/>
</dbReference>
<dbReference type="EMBL" id="CAUJNA010003135">
    <property type="protein sequence ID" value="CAJ1395371.1"/>
    <property type="molecule type" value="Genomic_DNA"/>
</dbReference>
<keyword evidence="3" id="KW-1185">Reference proteome</keyword>
<sequence length="317" mass="35360">MVFLEDDSVSKVVHSMNVNHLRWVVVQFRSGRREFFDYMDLCHEIVKRCRGHVDASVKEIGRMKVGALANCSGYSTFVPTSVMTPLSKVLQLLGEGEAPVHRVPLVDAAGELTRVFSCIDFLDLALRFDTPTAVLKSREASTFDRRNAVLQALSVPHDQTVLHALRIMDAEKLTICPASSKELSGDMGGAVAVGVVAVADLKLVLETEQYHVLEFSIDDFLAWRNNVVAVDSAKLVRQRSLRRFNVVSVDHHETLHVLAKRLLASKLQRIFLSSHEIARIVGIVSSREILMEVLDQLLQASTLNLRVDGSLRHLHHA</sequence>
<dbReference type="InterPro" id="IPR046342">
    <property type="entry name" value="CBS_dom_sf"/>
</dbReference>
<dbReference type="Gene3D" id="3.10.580.10">
    <property type="entry name" value="CBS-domain"/>
    <property type="match status" value="1"/>
</dbReference>
<proteinExistence type="predicted"/>